<dbReference type="InterPro" id="IPR050169">
    <property type="entry name" value="Krueppel_C2H2_ZnF"/>
</dbReference>
<evidence type="ECO:0000259" key="1">
    <source>
        <dbReference type="PROSITE" id="PS50805"/>
    </source>
</evidence>
<proteinExistence type="predicted"/>
<dbReference type="InterPro" id="IPR036051">
    <property type="entry name" value="KRAB_dom_sf"/>
</dbReference>
<dbReference type="PANTHER" id="PTHR23232">
    <property type="entry name" value="KRAB DOMAIN C2H2 ZINC FINGER"/>
    <property type="match status" value="1"/>
</dbReference>
<dbReference type="InterPro" id="IPR001909">
    <property type="entry name" value="KRAB"/>
</dbReference>
<feature type="domain" description="KRAB" evidence="1">
    <location>
        <begin position="18"/>
        <end position="99"/>
    </location>
</feature>
<name>A0A8C3F3D0_CHRPI</name>
<accession>A0A8C3F3D0</accession>
<sequence>WGRQGVLSGGLLLSQVPVTFEEVAVYFTQGQGALLDPAQRALYGDIMQENYETVTCLGKRFLGSQLLEAVGSACLTLVRFFPGQLYWGEGHIVHSSILRDAFISIYRTIWRMKEKAGTPKMCCERESPQFYLISPR</sequence>
<dbReference type="PANTHER" id="PTHR23232:SF133">
    <property type="entry name" value="RIKEN CDNA 1700020N01 GENE"/>
    <property type="match status" value="1"/>
</dbReference>
<reference evidence="2" key="1">
    <citation type="submission" date="2025-08" db="UniProtKB">
        <authorList>
            <consortium name="Ensembl"/>
        </authorList>
    </citation>
    <scope>IDENTIFICATION</scope>
</reference>
<protein>
    <recommendedName>
        <fullName evidence="1">KRAB domain-containing protein</fullName>
    </recommendedName>
</protein>
<dbReference type="CDD" id="cd07765">
    <property type="entry name" value="KRAB_A-box"/>
    <property type="match status" value="1"/>
</dbReference>
<dbReference type="SUPFAM" id="SSF109640">
    <property type="entry name" value="KRAB domain (Kruppel-associated box)"/>
    <property type="match status" value="1"/>
</dbReference>
<dbReference type="GO" id="GO:0006355">
    <property type="term" value="P:regulation of DNA-templated transcription"/>
    <property type="evidence" value="ECO:0007669"/>
    <property type="project" value="InterPro"/>
</dbReference>
<evidence type="ECO:0000313" key="3">
    <source>
        <dbReference type="Proteomes" id="UP000694380"/>
    </source>
</evidence>
<reference evidence="2" key="2">
    <citation type="submission" date="2025-09" db="UniProtKB">
        <authorList>
            <consortium name="Ensembl"/>
        </authorList>
    </citation>
    <scope>IDENTIFICATION</scope>
</reference>
<dbReference type="Pfam" id="PF01352">
    <property type="entry name" value="KRAB"/>
    <property type="match status" value="1"/>
</dbReference>
<dbReference type="Proteomes" id="UP000694380">
    <property type="component" value="Unplaced"/>
</dbReference>
<dbReference type="GeneTree" id="ENSGT01040000240533"/>
<dbReference type="AlphaFoldDB" id="A0A8C3F3D0"/>
<dbReference type="Ensembl" id="ENSCPBT00000002830.1">
    <property type="protein sequence ID" value="ENSCPBP00000002315.1"/>
    <property type="gene ID" value="ENSCPBG00000001864.1"/>
</dbReference>
<organism evidence="2 3">
    <name type="scientific">Chrysemys picta bellii</name>
    <name type="common">Western painted turtle</name>
    <name type="synonym">Emys bellii</name>
    <dbReference type="NCBI Taxonomy" id="8478"/>
    <lineage>
        <taxon>Eukaryota</taxon>
        <taxon>Metazoa</taxon>
        <taxon>Chordata</taxon>
        <taxon>Craniata</taxon>
        <taxon>Vertebrata</taxon>
        <taxon>Euteleostomi</taxon>
        <taxon>Archelosauria</taxon>
        <taxon>Testudinata</taxon>
        <taxon>Testudines</taxon>
        <taxon>Cryptodira</taxon>
        <taxon>Durocryptodira</taxon>
        <taxon>Testudinoidea</taxon>
        <taxon>Emydidae</taxon>
        <taxon>Chrysemys</taxon>
    </lineage>
</organism>
<dbReference type="PROSITE" id="PS50805">
    <property type="entry name" value="KRAB"/>
    <property type="match status" value="1"/>
</dbReference>
<dbReference type="SMART" id="SM00349">
    <property type="entry name" value="KRAB"/>
    <property type="match status" value="1"/>
</dbReference>
<evidence type="ECO:0000313" key="2">
    <source>
        <dbReference type="Ensembl" id="ENSCPBP00000002315.1"/>
    </source>
</evidence>
<dbReference type="Gene3D" id="6.10.140.140">
    <property type="match status" value="1"/>
</dbReference>
<keyword evidence="3" id="KW-1185">Reference proteome</keyword>